<dbReference type="Pfam" id="PF13462">
    <property type="entry name" value="Thioredoxin_4"/>
    <property type="match status" value="1"/>
</dbReference>
<organism evidence="7 8">
    <name type="scientific">Ginsengibacter hankyongi</name>
    <dbReference type="NCBI Taxonomy" id="2607284"/>
    <lineage>
        <taxon>Bacteria</taxon>
        <taxon>Pseudomonadati</taxon>
        <taxon>Bacteroidota</taxon>
        <taxon>Chitinophagia</taxon>
        <taxon>Chitinophagales</taxon>
        <taxon>Chitinophagaceae</taxon>
        <taxon>Ginsengibacter</taxon>
    </lineage>
</organism>
<keyword evidence="4" id="KW-1015">Disulfide bond</keyword>
<dbReference type="Proteomes" id="UP000326903">
    <property type="component" value="Unassembled WGS sequence"/>
</dbReference>
<keyword evidence="5" id="KW-0676">Redox-active center</keyword>
<evidence type="ECO:0000256" key="1">
    <source>
        <dbReference type="ARBA" id="ARBA00005791"/>
    </source>
</evidence>
<keyword evidence="3" id="KW-0560">Oxidoreductase</keyword>
<dbReference type="EMBL" id="VYQF01000001">
    <property type="protein sequence ID" value="KAA9040941.1"/>
    <property type="molecule type" value="Genomic_DNA"/>
</dbReference>
<dbReference type="GO" id="GO:0016491">
    <property type="term" value="F:oxidoreductase activity"/>
    <property type="evidence" value="ECO:0007669"/>
    <property type="project" value="UniProtKB-KW"/>
</dbReference>
<dbReference type="AlphaFoldDB" id="A0A5J5IJJ5"/>
<evidence type="ECO:0000256" key="5">
    <source>
        <dbReference type="ARBA" id="ARBA00023284"/>
    </source>
</evidence>
<comment type="similarity">
    <text evidence="1">Belongs to the thioredoxin family. DsbA subfamily.</text>
</comment>
<dbReference type="PANTHER" id="PTHR13887">
    <property type="entry name" value="GLUTATHIONE S-TRANSFERASE KAPPA"/>
    <property type="match status" value="1"/>
</dbReference>
<proteinExistence type="inferred from homology"/>
<protein>
    <submittedName>
        <fullName evidence="7">Thioredoxin domain-containing protein</fullName>
    </submittedName>
</protein>
<evidence type="ECO:0000256" key="3">
    <source>
        <dbReference type="ARBA" id="ARBA00023002"/>
    </source>
</evidence>
<gene>
    <name evidence="7" type="ORF">FW778_02570</name>
</gene>
<evidence type="ECO:0000259" key="6">
    <source>
        <dbReference type="Pfam" id="PF13462"/>
    </source>
</evidence>
<evidence type="ECO:0000256" key="4">
    <source>
        <dbReference type="ARBA" id="ARBA00023157"/>
    </source>
</evidence>
<dbReference type="Gene3D" id="3.40.30.10">
    <property type="entry name" value="Glutaredoxin"/>
    <property type="match status" value="1"/>
</dbReference>
<reference evidence="7 8" key="1">
    <citation type="submission" date="2019-09" db="EMBL/GenBank/DDBJ databases">
        <title>Draft genome sequence of Ginsengibacter sp. BR5-29.</title>
        <authorList>
            <person name="Im W.-T."/>
        </authorList>
    </citation>
    <scope>NUCLEOTIDE SEQUENCE [LARGE SCALE GENOMIC DNA]</scope>
    <source>
        <strain evidence="7 8">BR5-29</strain>
    </source>
</reference>
<dbReference type="RefSeq" id="WP_150413030.1">
    <property type="nucleotide sequence ID" value="NZ_VYQF01000001.1"/>
</dbReference>
<dbReference type="InterPro" id="IPR012336">
    <property type="entry name" value="Thioredoxin-like_fold"/>
</dbReference>
<comment type="caution">
    <text evidence="7">The sequence shown here is derived from an EMBL/GenBank/DDBJ whole genome shotgun (WGS) entry which is preliminary data.</text>
</comment>
<dbReference type="SUPFAM" id="SSF52833">
    <property type="entry name" value="Thioredoxin-like"/>
    <property type="match status" value="1"/>
</dbReference>
<sequence length="184" mass="20891">MYKKEEIPVIEPKDIIIGNVDAPVTITEFIDYESEKCVQAHEIVKEVMQTFSGKINFNFRHFPLVKIHQRAHKAAEAAIGAAQEGKFLEMHETLLKNRRHLGTITLKSYAKEVGVTSKSFLNDLINSKYGWFVQDDLKHGIDLGVRDVPAFFINGEKFEGNITSKSLSRFISDALKKRKIKKAA</sequence>
<feature type="domain" description="Thioredoxin-like fold" evidence="6">
    <location>
        <begin position="12"/>
        <end position="172"/>
    </location>
</feature>
<accession>A0A5J5IJJ5</accession>
<evidence type="ECO:0000313" key="8">
    <source>
        <dbReference type="Proteomes" id="UP000326903"/>
    </source>
</evidence>
<name>A0A5J5IJJ5_9BACT</name>
<keyword evidence="2" id="KW-0732">Signal</keyword>
<evidence type="ECO:0000313" key="7">
    <source>
        <dbReference type="EMBL" id="KAA9040941.1"/>
    </source>
</evidence>
<keyword evidence="8" id="KW-1185">Reference proteome</keyword>
<evidence type="ECO:0000256" key="2">
    <source>
        <dbReference type="ARBA" id="ARBA00022729"/>
    </source>
</evidence>
<dbReference type="PANTHER" id="PTHR13887:SF14">
    <property type="entry name" value="DISULFIDE BOND FORMATION PROTEIN D"/>
    <property type="match status" value="1"/>
</dbReference>
<dbReference type="InterPro" id="IPR036249">
    <property type="entry name" value="Thioredoxin-like_sf"/>
</dbReference>